<dbReference type="PANTHER" id="PTHR43537:SF5">
    <property type="entry name" value="UXU OPERON TRANSCRIPTIONAL REGULATOR"/>
    <property type="match status" value="1"/>
</dbReference>
<dbReference type="SMART" id="SM00895">
    <property type="entry name" value="FCD"/>
    <property type="match status" value="1"/>
</dbReference>
<gene>
    <name evidence="5" type="ORF">HNR02_002426</name>
</gene>
<evidence type="ECO:0000259" key="4">
    <source>
        <dbReference type="SMART" id="SM00895"/>
    </source>
</evidence>
<dbReference type="GO" id="GO:0003677">
    <property type="term" value="F:DNA binding"/>
    <property type="evidence" value="ECO:0007669"/>
    <property type="project" value="UniProtKB-KW"/>
</dbReference>
<dbReference type="SUPFAM" id="SSF48008">
    <property type="entry name" value="GntR ligand-binding domain-like"/>
    <property type="match status" value="1"/>
</dbReference>
<accession>A0A853B1V5</accession>
<evidence type="ECO:0000256" key="1">
    <source>
        <dbReference type="ARBA" id="ARBA00023015"/>
    </source>
</evidence>
<organism evidence="5 6">
    <name type="scientific">Amycolatopsis endophytica</name>
    <dbReference type="NCBI Taxonomy" id="860233"/>
    <lineage>
        <taxon>Bacteria</taxon>
        <taxon>Bacillati</taxon>
        <taxon>Actinomycetota</taxon>
        <taxon>Actinomycetes</taxon>
        <taxon>Pseudonocardiales</taxon>
        <taxon>Pseudonocardiaceae</taxon>
        <taxon>Amycolatopsis</taxon>
    </lineage>
</organism>
<comment type="caution">
    <text evidence="5">The sequence shown here is derived from an EMBL/GenBank/DDBJ whole genome shotgun (WGS) entry which is preliminary data.</text>
</comment>
<dbReference type="InterPro" id="IPR011711">
    <property type="entry name" value="GntR_C"/>
</dbReference>
<dbReference type="InterPro" id="IPR013668">
    <property type="entry name" value="RNase_R_HTH_12"/>
</dbReference>
<proteinExistence type="predicted"/>
<keyword evidence="3" id="KW-0804">Transcription</keyword>
<dbReference type="PANTHER" id="PTHR43537">
    <property type="entry name" value="TRANSCRIPTIONAL REGULATOR, GNTR FAMILY"/>
    <property type="match status" value="1"/>
</dbReference>
<evidence type="ECO:0000256" key="2">
    <source>
        <dbReference type="ARBA" id="ARBA00023125"/>
    </source>
</evidence>
<dbReference type="RefSeq" id="WP_179773302.1">
    <property type="nucleotide sequence ID" value="NZ_JACCFK010000001.1"/>
</dbReference>
<dbReference type="Gene3D" id="1.20.120.530">
    <property type="entry name" value="GntR ligand-binding domain-like"/>
    <property type="match status" value="1"/>
</dbReference>
<reference evidence="5 6" key="1">
    <citation type="submission" date="2020-07" db="EMBL/GenBank/DDBJ databases">
        <title>Sequencing the genomes of 1000 actinobacteria strains.</title>
        <authorList>
            <person name="Klenk H.-P."/>
        </authorList>
    </citation>
    <scope>NUCLEOTIDE SEQUENCE [LARGE SCALE GENOMIC DNA]</scope>
    <source>
        <strain evidence="5 6">DSM 104006</strain>
    </source>
</reference>
<evidence type="ECO:0000313" key="6">
    <source>
        <dbReference type="Proteomes" id="UP000549616"/>
    </source>
</evidence>
<keyword evidence="2 5" id="KW-0238">DNA-binding</keyword>
<protein>
    <submittedName>
        <fullName evidence="5">DNA-binding FadR family transcriptional regulator</fullName>
    </submittedName>
</protein>
<feature type="domain" description="GntR C-terminal" evidence="4">
    <location>
        <begin position="101"/>
        <end position="225"/>
    </location>
</feature>
<name>A0A853B1V5_9PSEU</name>
<dbReference type="AlphaFoldDB" id="A0A853B1V5"/>
<dbReference type="EMBL" id="JACCFK010000001">
    <property type="protein sequence ID" value="NYI89103.1"/>
    <property type="molecule type" value="Genomic_DNA"/>
</dbReference>
<dbReference type="Pfam" id="PF08461">
    <property type="entry name" value="WHD_RNase_R"/>
    <property type="match status" value="1"/>
</dbReference>
<dbReference type="InterPro" id="IPR008920">
    <property type="entry name" value="TF_FadR/GntR_C"/>
</dbReference>
<dbReference type="Pfam" id="PF07729">
    <property type="entry name" value="FCD"/>
    <property type="match status" value="1"/>
</dbReference>
<evidence type="ECO:0000313" key="5">
    <source>
        <dbReference type="EMBL" id="NYI89103.1"/>
    </source>
</evidence>
<evidence type="ECO:0000256" key="3">
    <source>
        <dbReference type="ARBA" id="ARBA00023163"/>
    </source>
</evidence>
<keyword evidence="6" id="KW-1185">Reference proteome</keyword>
<sequence>MNDREGAMLALVEIFSVSPGPMGTRHARRELGRHGYDLSESSISRLLREMDRRGWTQSVETKGRVLAAEGRRRAAEAVLARRGSESVTRAVAVRDVKDLLDLLRARQAVESAIAGDAARAANPDDLRALRRIHDSHRGAVGSAAMIAQPGLMFHRKIAAMATNRMLKLAADMLLAPHLDRVESVLDLAVRPAQDEVVDEHERVLACIADGDPAGAEQAMNEHFASMIAAAEASVVGRDDQLIQRLLDWIEAGGHPAPSE</sequence>
<keyword evidence="1" id="KW-0805">Transcription regulation</keyword>
<dbReference type="Proteomes" id="UP000549616">
    <property type="component" value="Unassembled WGS sequence"/>
</dbReference>